<evidence type="ECO:0000256" key="12">
    <source>
        <dbReference type="ARBA" id="ARBA00022917"/>
    </source>
</evidence>
<evidence type="ECO:0000256" key="9">
    <source>
        <dbReference type="ARBA" id="ARBA00022741"/>
    </source>
</evidence>
<keyword evidence="12" id="KW-0648">Protein biosynthesis</keyword>
<dbReference type="GO" id="GO:0005524">
    <property type="term" value="F:ATP binding"/>
    <property type="evidence" value="ECO:0007669"/>
    <property type="project" value="UniProtKB-KW"/>
</dbReference>
<evidence type="ECO:0000256" key="5">
    <source>
        <dbReference type="ARBA" id="ARBA00018753"/>
    </source>
</evidence>
<dbReference type="PATRIC" id="fig|1432656.3.peg.166"/>
<dbReference type="SUPFAM" id="SSF50249">
    <property type="entry name" value="Nucleic acid-binding proteins"/>
    <property type="match status" value="1"/>
</dbReference>
<dbReference type="Gene3D" id="2.40.50.140">
    <property type="entry name" value="Nucleic acid-binding proteins"/>
    <property type="match status" value="1"/>
</dbReference>
<accession>A0A0X1KI10</accession>
<dbReference type="GO" id="GO:0004825">
    <property type="term" value="F:methionine-tRNA ligase activity"/>
    <property type="evidence" value="ECO:0007669"/>
    <property type="project" value="UniProtKB-EC"/>
</dbReference>
<dbReference type="CDD" id="cd02800">
    <property type="entry name" value="tRNA_bind_EcMetRS_like"/>
    <property type="match status" value="1"/>
</dbReference>
<dbReference type="GO" id="GO:0006431">
    <property type="term" value="P:methionyl-tRNA aminoacylation"/>
    <property type="evidence" value="ECO:0007669"/>
    <property type="project" value="InterPro"/>
</dbReference>
<keyword evidence="8" id="KW-0436">Ligase</keyword>
<keyword evidence="6" id="KW-0963">Cytoplasm</keyword>
<comment type="subunit">
    <text evidence="3">Homodimer.</text>
</comment>
<dbReference type="Pfam" id="PF01588">
    <property type="entry name" value="tRNA_bind"/>
    <property type="match status" value="1"/>
</dbReference>
<keyword evidence="9" id="KW-0547">Nucleotide-binding</keyword>
<dbReference type="InterPro" id="IPR012340">
    <property type="entry name" value="NA-bd_OB-fold"/>
</dbReference>
<reference evidence="18 19" key="1">
    <citation type="submission" date="2014-01" db="EMBL/GenBank/DDBJ databases">
        <title>Genome sequencing of Thermococcus guaymasensis.</title>
        <authorList>
            <person name="Zhang X."/>
            <person name="Alvare G."/>
            <person name="Fristensky B."/>
            <person name="Chen L."/>
            <person name="Suen T."/>
            <person name="Chen Q."/>
            <person name="Ma K."/>
        </authorList>
    </citation>
    <scope>NUCLEOTIDE SEQUENCE [LARGE SCALE GENOMIC DNA]</scope>
    <source>
        <strain evidence="18 19">DSM 11113</strain>
    </source>
</reference>
<evidence type="ECO:0000256" key="7">
    <source>
        <dbReference type="ARBA" id="ARBA00022555"/>
    </source>
</evidence>
<dbReference type="AlphaFoldDB" id="A0A0X1KI10"/>
<keyword evidence="11 16" id="KW-0694">RNA-binding</keyword>
<evidence type="ECO:0000313" key="18">
    <source>
        <dbReference type="EMBL" id="AJC70898.1"/>
    </source>
</evidence>
<keyword evidence="7 16" id="KW-0820">tRNA-binding</keyword>
<comment type="catalytic activity">
    <reaction evidence="15">
        <text>tRNA(Met) + L-methionine + ATP = L-methionyl-tRNA(Met) + AMP + diphosphate</text>
        <dbReference type="Rhea" id="RHEA:13481"/>
        <dbReference type="Rhea" id="RHEA-COMP:9667"/>
        <dbReference type="Rhea" id="RHEA-COMP:9698"/>
        <dbReference type="ChEBI" id="CHEBI:30616"/>
        <dbReference type="ChEBI" id="CHEBI:33019"/>
        <dbReference type="ChEBI" id="CHEBI:57844"/>
        <dbReference type="ChEBI" id="CHEBI:78442"/>
        <dbReference type="ChEBI" id="CHEBI:78530"/>
        <dbReference type="ChEBI" id="CHEBI:456215"/>
        <dbReference type="EC" id="6.1.1.10"/>
    </reaction>
</comment>
<dbReference type="RefSeq" id="WP_062370168.1">
    <property type="nucleotide sequence ID" value="NZ_CP007140.1"/>
</dbReference>
<organism evidence="18 19">
    <name type="scientific">Thermococcus guaymasensis DSM 11113</name>
    <dbReference type="NCBI Taxonomy" id="1432656"/>
    <lineage>
        <taxon>Archaea</taxon>
        <taxon>Methanobacteriati</taxon>
        <taxon>Methanobacteriota</taxon>
        <taxon>Thermococci</taxon>
        <taxon>Thermococcales</taxon>
        <taxon>Thermococcaceae</taxon>
        <taxon>Thermococcus</taxon>
    </lineage>
</organism>
<dbReference type="STRING" id="1432656.X802_00840"/>
<keyword evidence="13" id="KW-0030">Aminoacyl-tRNA synthetase</keyword>
<comment type="subcellular location">
    <subcellularLocation>
        <location evidence="2">Cytoplasm</location>
    </subcellularLocation>
</comment>
<dbReference type="GO" id="GO:0005737">
    <property type="term" value="C:cytoplasm"/>
    <property type="evidence" value="ECO:0007669"/>
    <property type="project" value="UniProtKB-SubCell"/>
</dbReference>
<proteinExistence type="predicted"/>
<evidence type="ECO:0000259" key="17">
    <source>
        <dbReference type="PROSITE" id="PS50886"/>
    </source>
</evidence>
<feature type="domain" description="TRNA-binding" evidence="17">
    <location>
        <begin position="8"/>
        <end position="109"/>
    </location>
</feature>
<dbReference type="PANTHER" id="PTHR11586:SF37">
    <property type="entry name" value="TRNA-BINDING DOMAIN-CONTAINING PROTEIN"/>
    <property type="match status" value="1"/>
</dbReference>
<name>A0A0X1KI10_9EURY</name>
<dbReference type="GeneID" id="27134209"/>
<evidence type="ECO:0000256" key="14">
    <source>
        <dbReference type="ARBA" id="ARBA00030904"/>
    </source>
</evidence>
<evidence type="ECO:0000313" key="19">
    <source>
        <dbReference type="Proteomes" id="UP000062043"/>
    </source>
</evidence>
<dbReference type="PROSITE" id="PS50886">
    <property type="entry name" value="TRBD"/>
    <property type="match status" value="1"/>
</dbReference>
<protein>
    <recommendedName>
        <fullName evidence="5">Methionine--tRNA ligase</fullName>
        <ecNumber evidence="4">6.1.1.10</ecNumber>
    </recommendedName>
    <alternativeName>
        <fullName evidence="14">Methionyl-tRNA synthetase</fullName>
    </alternativeName>
</protein>
<dbReference type="EMBL" id="CP007140">
    <property type="protein sequence ID" value="AJC70898.1"/>
    <property type="molecule type" value="Genomic_DNA"/>
</dbReference>
<dbReference type="PANTHER" id="PTHR11586">
    <property type="entry name" value="TRNA-AMINOACYLATION COFACTOR ARC1 FAMILY MEMBER"/>
    <property type="match status" value="1"/>
</dbReference>
<evidence type="ECO:0000256" key="13">
    <source>
        <dbReference type="ARBA" id="ARBA00023146"/>
    </source>
</evidence>
<dbReference type="OrthoDB" id="30609at2157"/>
<evidence type="ECO:0000256" key="16">
    <source>
        <dbReference type="PROSITE-ProRule" id="PRU00209"/>
    </source>
</evidence>
<dbReference type="Proteomes" id="UP000062043">
    <property type="component" value="Chromosome"/>
</dbReference>
<evidence type="ECO:0000256" key="3">
    <source>
        <dbReference type="ARBA" id="ARBA00011738"/>
    </source>
</evidence>
<dbReference type="InterPro" id="IPR004495">
    <property type="entry name" value="Met-tRNA-synth_bsu_C"/>
</dbReference>
<evidence type="ECO:0000256" key="4">
    <source>
        <dbReference type="ARBA" id="ARBA00012838"/>
    </source>
</evidence>
<evidence type="ECO:0000256" key="2">
    <source>
        <dbReference type="ARBA" id="ARBA00004496"/>
    </source>
</evidence>
<sequence>MELYDVSEFWKFDLRVGLVRKAEKLRRTKKLIKLDVDFGTERRTIITGIADQYSPEELEGRKFIFVLNLKPKEFSGVKSEGMLIVAETEEGRVYLLPVPEEVPEGTKVW</sequence>
<dbReference type="InterPro" id="IPR051270">
    <property type="entry name" value="Tyrosine-tRNA_ligase_regulator"/>
</dbReference>
<dbReference type="EC" id="6.1.1.10" evidence="4"/>
<dbReference type="FunFam" id="2.40.50.140:FF:000042">
    <property type="entry name" value="Methionine--tRNA ligase"/>
    <property type="match status" value="1"/>
</dbReference>
<evidence type="ECO:0000256" key="10">
    <source>
        <dbReference type="ARBA" id="ARBA00022840"/>
    </source>
</evidence>
<keyword evidence="19" id="KW-1185">Reference proteome</keyword>
<evidence type="ECO:0000256" key="1">
    <source>
        <dbReference type="ARBA" id="ARBA00003314"/>
    </source>
</evidence>
<dbReference type="KEGG" id="tgy:X802_00840"/>
<keyword evidence="10" id="KW-0067">ATP-binding</keyword>
<evidence type="ECO:0000256" key="6">
    <source>
        <dbReference type="ARBA" id="ARBA00022490"/>
    </source>
</evidence>
<evidence type="ECO:0000256" key="11">
    <source>
        <dbReference type="ARBA" id="ARBA00022884"/>
    </source>
</evidence>
<dbReference type="GO" id="GO:0000049">
    <property type="term" value="F:tRNA binding"/>
    <property type="evidence" value="ECO:0007669"/>
    <property type="project" value="UniProtKB-UniRule"/>
</dbReference>
<gene>
    <name evidence="18" type="ORF">X802_00840</name>
</gene>
<comment type="function">
    <text evidence="1">Is required not only for elongation of protein synthesis but also for the initiation of all mRNA translation through initiator tRNA(fMet) aminoacylation.</text>
</comment>
<dbReference type="InterPro" id="IPR002547">
    <property type="entry name" value="tRNA-bd_dom"/>
</dbReference>
<dbReference type="NCBIfam" id="TIGR00399">
    <property type="entry name" value="metG_C_term"/>
    <property type="match status" value="1"/>
</dbReference>
<evidence type="ECO:0000256" key="15">
    <source>
        <dbReference type="ARBA" id="ARBA00047364"/>
    </source>
</evidence>
<evidence type="ECO:0000256" key="8">
    <source>
        <dbReference type="ARBA" id="ARBA00022598"/>
    </source>
</evidence>